<evidence type="ECO:0000256" key="1">
    <source>
        <dbReference type="SAM" id="Phobius"/>
    </source>
</evidence>
<keyword evidence="1" id="KW-0812">Transmembrane</keyword>
<proteinExistence type="predicted"/>
<dbReference type="EMBL" id="AAIYJF010000067">
    <property type="protein sequence ID" value="ECJ4380994.1"/>
    <property type="molecule type" value="Genomic_DNA"/>
</dbReference>
<sequence length="59" mass="6847">MLSVSQGAIFKQRVFMCKEFSVRKRLKYSKGVRVFISGLFLATLFFMVLFVYIVKTACL</sequence>
<dbReference type="AlphaFoldDB" id="A0A5Y3WAW9"/>
<accession>A0A5Y3WAW9</accession>
<feature type="transmembrane region" description="Helical" evidence="1">
    <location>
        <begin position="32"/>
        <end position="54"/>
    </location>
</feature>
<dbReference type="Proteomes" id="UP000839781">
    <property type="component" value="Unassembled WGS sequence"/>
</dbReference>
<keyword evidence="1" id="KW-1133">Transmembrane helix</keyword>
<reference evidence="2" key="1">
    <citation type="submission" date="2018-05" db="EMBL/GenBank/DDBJ databases">
        <authorList>
            <person name="Ashton P.M."/>
            <person name="Dallman T."/>
            <person name="Nair S."/>
            <person name="De Pinna E."/>
            <person name="Peters T."/>
            <person name="Grant K."/>
        </authorList>
    </citation>
    <scope>NUCLEOTIDE SEQUENCE [LARGE SCALE GENOMIC DNA]</scope>
    <source>
        <strain evidence="2">474878</strain>
    </source>
</reference>
<organism evidence="2">
    <name type="scientific">Salmonella diarizonae</name>
    <dbReference type="NCBI Taxonomy" id="59204"/>
    <lineage>
        <taxon>Bacteria</taxon>
        <taxon>Pseudomonadati</taxon>
        <taxon>Pseudomonadota</taxon>
        <taxon>Gammaproteobacteria</taxon>
        <taxon>Enterobacterales</taxon>
        <taxon>Enterobacteriaceae</taxon>
        <taxon>Salmonella</taxon>
    </lineage>
</organism>
<comment type="caution">
    <text evidence="2">The sequence shown here is derived from an EMBL/GenBank/DDBJ whole genome shotgun (WGS) entry which is preliminary data.</text>
</comment>
<keyword evidence="1" id="KW-0472">Membrane</keyword>
<name>A0A5Y3WAW9_SALDZ</name>
<gene>
    <name evidence="2" type="ORF">DLB95_28330</name>
</gene>
<protein>
    <submittedName>
        <fullName evidence="2">Uncharacterized protein</fullName>
    </submittedName>
</protein>
<evidence type="ECO:0000313" key="2">
    <source>
        <dbReference type="EMBL" id="ECJ4380994.1"/>
    </source>
</evidence>